<dbReference type="EMBL" id="BMFN01000002">
    <property type="protein sequence ID" value="GGF64751.1"/>
    <property type="molecule type" value="Genomic_DNA"/>
</dbReference>
<accession>A0ACB5PRH3</accession>
<keyword evidence="2" id="KW-1185">Reference proteome</keyword>
<name>A0ACB5PRH3_9BACT</name>
<gene>
    <name evidence="1" type="ORF">GCM10011375_19610</name>
</gene>
<organism evidence="1 2">
    <name type="scientific">Hymenobacter qilianensis</name>
    <dbReference type="NCBI Taxonomy" id="1385715"/>
    <lineage>
        <taxon>Bacteria</taxon>
        <taxon>Pseudomonadati</taxon>
        <taxon>Bacteroidota</taxon>
        <taxon>Cytophagia</taxon>
        <taxon>Cytophagales</taxon>
        <taxon>Hymenobacteraceae</taxon>
        <taxon>Hymenobacter</taxon>
    </lineage>
</organism>
<evidence type="ECO:0000313" key="1">
    <source>
        <dbReference type="EMBL" id="GGF64751.1"/>
    </source>
</evidence>
<proteinExistence type="predicted"/>
<sequence length="195" mass="21414">MLFRPVMIDLGADKRLTLMRKKLATATLALTVALGAQAQQKPVAAMPQDQTRPTPRLNAVQERAQRLSDQMAKELRLNGYQATKLRAINEDKVAKMAAIEQQHAGNPALIEEKCKGVCKERDKELTAVLSTNQYSDYYSSRSSFYKYDKDYAATASDFLFVNSVKNPLPANSKGATIGPAKTTTPTRSASSSGNR</sequence>
<protein>
    <submittedName>
        <fullName evidence="1">Uncharacterized protein</fullName>
    </submittedName>
</protein>
<comment type="caution">
    <text evidence="1">The sequence shown here is derived from an EMBL/GenBank/DDBJ whole genome shotgun (WGS) entry which is preliminary data.</text>
</comment>
<evidence type="ECO:0000313" key="2">
    <source>
        <dbReference type="Proteomes" id="UP000605392"/>
    </source>
</evidence>
<reference evidence="1 2" key="1">
    <citation type="journal article" date="2019" name="Int. J. Syst. Evol. Microbiol.">
        <title>The Global Catalogue of Microorganisms (GCM) 10K type strain sequencing project: providing services to taxonomists for standard genome sequencing and annotation.</title>
        <authorList>
            <consortium name="The Broad Institute Genomics Platform"/>
            <consortium name="The Broad Institute Genome Sequencing Center for Infectious Disease"/>
            <person name="Wu L."/>
            <person name="Ma J."/>
        </authorList>
    </citation>
    <scope>NUCLEOTIDE SEQUENCE [LARGE SCALE GENOMIC DNA]</scope>
    <source>
        <strain evidence="1 2">CGMCC 1.12720</strain>
    </source>
</reference>
<dbReference type="Proteomes" id="UP000605392">
    <property type="component" value="Unassembled WGS sequence"/>
</dbReference>